<dbReference type="InterPro" id="IPR012094">
    <property type="entry name" value="tRNA_Ile_lys_synt"/>
</dbReference>
<evidence type="ECO:0000256" key="1">
    <source>
        <dbReference type="ARBA" id="ARBA00004496"/>
    </source>
</evidence>
<comment type="similarity">
    <text evidence="8">Belongs to the tRNA(Ile)-lysidine synthase family.</text>
</comment>
<evidence type="ECO:0000313" key="11">
    <source>
        <dbReference type="Proteomes" id="UP000184048"/>
    </source>
</evidence>
<keyword evidence="6 8" id="KW-0067">ATP-binding</keyword>
<dbReference type="GO" id="GO:0005524">
    <property type="term" value="F:ATP binding"/>
    <property type="evidence" value="ECO:0007669"/>
    <property type="project" value="UniProtKB-UniRule"/>
</dbReference>
<keyword evidence="3 8" id="KW-0436">Ligase</keyword>
<dbReference type="NCBIfam" id="TIGR02433">
    <property type="entry name" value="lysidine_TilS_C"/>
    <property type="match status" value="1"/>
</dbReference>
<evidence type="ECO:0000259" key="9">
    <source>
        <dbReference type="SMART" id="SM00977"/>
    </source>
</evidence>
<gene>
    <name evidence="8" type="primary">tilS</name>
    <name evidence="10" type="ORF">SAMN02745131_02735</name>
</gene>
<evidence type="ECO:0000256" key="4">
    <source>
        <dbReference type="ARBA" id="ARBA00022694"/>
    </source>
</evidence>
<dbReference type="Proteomes" id="UP000184048">
    <property type="component" value="Unassembled WGS sequence"/>
</dbReference>
<keyword evidence="2 8" id="KW-0963">Cytoplasm</keyword>
<dbReference type="EC" id="6.3.4.19" evidence="8"/>
<evidence type="ECO:0000256" key="7">
    <source>
        <dbReference type="ARBA" id="ARBA00048539"/>
    </source>
</evidence>
<keyword evidence="5 8" id="KW-0547">Nucleotide-binding</keyword>
<accession>A0A1M5BYP8</accession>
<dbReference type="Pfam" id="PF01171">
    <property type="entry name" value="ATP_bind_3"/>
    <property type="match status" value="1"/>
</dbReference>
<dbReference type="AlphaFoldDB" id="A0A1M5BYP8"/>
<dbReference type="STRING" id="1121884.SAMN02745131_02735"/>
<evidence type="ECO:0000256" key="2">
    <source>
        <dbReference type="ARBA" id="ARBA00022490"/>
    </source>
</evidence>
<organism evidence="10 11">
    <name type="scientific">Flavisolibacter ginsengisoli DSM 18119</name>
    <dbReference type="NCBI Taxonomy" id="1121884"/>
    <lineage>
        <taxon>Bacteria</taxon>
        <taxon>Pseudomonadati</taxon>
        <taxon>Bacteroidota</taxon>
        <taxon>Chitinophagia</taxon>
        <taxon>Chitinophagales</taxon>
        <taxon>Chitinophagaceae</taxon>
        <taxon>Flavisolibacter</taxon>
    </lineage>
</organism>
<feature type="domain" description="Lysidine-tRNA(Ile) synthetase C-terminal" evidence="9">
    <location>
        <begin position="366"/>
        <end position="438"/>
    </location>
</feature>
<dbReference type="PANTHER" id="PTHR43033">
    <property type="entry name" value="TRNA(ILE)-LYSIDINE SYNTHASE-RELATED"/>
    <property type="match status" value="1"/>
</dbReference>
<evidence type="ECO:0000256" key="5">
    <source>
        <dbReference type="ARBA" id="ARBA00022741"/>
    </source>
</evidence>
<dbReference type="Gene3D" id="3.40.50.620">
    <property type="entry name" value="HUPs"/>
    <property type="match status" value="1"/>
</dbReference>
<evidence type="ECO:0000313" key="10">
    <source>
        <dbReference type="EMBL" id="SHF47555.1"/>
    </source>
</evidence>
<dbReference type="InterPro" id="IPR012795">
    <property type="entry name" value="tRNA_Ile_lys_synt_N"/>
</dbReference>
<dbReference type="EMBL" id="FQUU01000011">
    <property type="protein sequence ID" value="SHF47555.1"/>
    <property type="molecule type" value="Genomic_DNA"/>
</dbReference>
<comment type="catalytic activity">
    <reaction evidence="7 8">
        <text>cytidine(34) in tRNA(Ile2) + L-lysine + ATP = lysidine(34) in tRNA(Ile2) + AMP + diphosphate + H(+)</text>
        <dbReference type="Rhea" id="RHEA:43744"/>
        <dbReference type="Rhea" id="RHEA-COMP:10625"/>
        <dbReference type="Rhea" id="RHEA-COMP:10670"/>
        <dbReference type="ChEBI" id="CHEBI:15378"/>
        <dbReference type="ChEBI" id="CHEBI:30616"/>
        <dbReference type="ChEBI" id="CHEBI:32551"/>
        <dbReference type="ChEBI" id="CHEBI:33019"/>
        <dbReference type="ChEBI" id="CHEBI:82748"/>
        <dbReference type="ChEBI" id="CHEBI:83665"/>
        <dbReference type="ChEBI" id="CHEBI:456215"/>
        <dbReference type="EC" id="6.3.4.19"/>
    </reaction>
</comment>
<dbReference type="NCBIfam" id="TIGR02432">
    <property type="entry name" value="lysidine_TilS_N"/>
    <property type="match status" value="1"/>
</dbReference>
<keyword evidence="11" id="KW-1185">Reference proteome</keyword>
<dbReference type="GO" id="GO:0005737">
    <property type="term" value="C:cytoplasm"/>
    <property type="evidence" value="ECO:0007669"/>
    <property type="project" value="UniProtKB-SubCell"/>
</dbReference>
<proteinExistence type="inferred from homology"/>
<dbReference type="GO" id="GO:0006400">
    <property type="term" value="P:tRNA modification"/>
    <property type="evidence" value="ECO:0007669"/>
    <property type="project" value="UniProtKB-UniRule"/>
</dbReference>
<evidence type="ECO:0000256" key="3">
    <source>
        <dbReference type="ARBA" id="ARBA00022598"/>
    </source>
</evidence>
<dbReference type="SUPFAM" id="SSF56037">
    <property type="entry name" value="PheT/TilS domain"/>
    <property type="match status" value="1"/>
</dbReference>
<dbReference type="SUPFAM" id="SSF52402">
    <property type="entry name" value="Adenine nucleotide alpha hydrolases-like"/>
    <property type="match status" value="1"/>
</dbReference>
<keyword evidence="4 8" id="KW-0819">tRNA processing</keyword>
<dbReference type="InterPro" id="IPR012796">
    <property type="entry name" value="Lysidine-tRNA-synth_C"/>
</dbReference>
<feature type="binding site" evidence="8">
    <location>
        <begin position="26"/>
        <end position="31"/>
    </location>
    <ligand>
        <name>ATP</name>
        <dbReference type="ChEBI" id="CHEBI:30616"/>
    </ligand>
</feature>
<evidence type="ECO:0000256" key="8">
    <source>
        <dbReference type="HAMAP-Rule" id="MF_01161"/>
    </source>
</evidence>
<dbReference type="CDD" id="cd01992">
    <property type="entry name" value="TilS_N"/>
    <property type="match status" value="1"/>
</dbReference>
<sequence>MLQHFNQYFQEIGIDPTSCQFIVTISGGIDSIVLADLCKRSGFHFRLAHCNFRLRNEESDRDEAFVRSLAQKLEVPLEVIHFDTSQFAQQNKLSIQEAARVLRYQWFDELKNSGSFDFILLAHHADDNIETALMNFFRGTGLKGLTAIPGGTKEEKRLLRPLLTIRRKEIIEYAHEQGLTWVEDSSNSSVKYTRNYFRHELIPSIQKVFPQVEENLLDNIERFTKIYKLYQQMVADLKDKICEKGENDIRIPIKKLEKYSDTSLIYDIIKDYGFGEKQVPDVQKLLNATSGRFVENENFQVIRHRNWLIIALKTPVTGIIAIDKDQQMVRFPGGMLEFNLLSAGKLKLENEANIALLDAKHIEYPLVLRKWKTGDYFYPLGMTKKKKVSRFFIDQKLSRNVKENTWILESGKKIIWVVGMRIDERFKIIPTTRNVLKINLTNP</sequence>
<evidence type="ECO:0000256" key="6">
    <source>
        <dbReference type="ARBA" id="ARBA00022840"/>
    </source>
</evidence>
<protein>
    <recommendedName>
        <fullName evidence="8">tRNA(Ile)-lysidine synthase</fullName>
        <ecNumber evidence="8">6.3.4.19</ecNumber>
    </recommendedName>
    <alternativeName>
        <fullName evidence="8">tRNA(Ile)-2-lysyl-cytidine synthase</fullName>
    </alternativeName>
    <alternativeName>
        <fullName evidence="8">tRNA(Ile)-lysidine synthetase</fullName>
    </alternativeName>
</protein>
<dbReference type="InterPro" id="IPR011063">
    <property type="entry name" value="TilS/TtcA_N"/>
</dbReference>
<dbReference type="RefSeq" id="WP_072835896.1">
    <property type="nucleotide sequence ID" value="NZ_FQUU01000011.1"/>
</dbReference>
<dbReference type="SMART" id="SM00977">
    <property type="entry name" value="TilS_C"/>
    <property type="match status" value="1"/>
</dbReference>
<dbReference type="Pfam" id="PF11734">
    <property type="entry name" value="TilS_C"/>
    <property type="match status" value="1"/>
</dbReference>
<dbReference type="GO" id="GO:0032267">
    <property type="term" value="F:tRNA(Ile)-lysidine synthase activity"/>
    <property type="evidence" value="ECO:0007669"/>
    <property type="project" value="UniProtKB-EC"/>
</dbReference>
<dbReference type="OrthoDB" id="9807403at2"/>
<dbReference type="InterPro" id="IPR014729">
    <property type="entry name" value="Rossmann-like_a/b/a_fold"/>
</dbReference>
<dbReference type="HAMAP" id="MF_01161">
    <property type="entry name" value="tRNA_Ile_lys_synt"/>
    <property type="match status" value="1"/>
</dbReference>
<comment type="domain">
    <text evidence="8">The N-terminal region contains the highly conserved SGGXDS motif, predicted to be a P-loop motif involved in ATP binding.</text>
</comment>
<comment type="function">
    <text evidence="8">Ligates lysine onto the cytidine present at position 34 of the AUA codon-specific tRNA(Ile) that contains the anticodon CAU, in an ATP-dependent manner. Cytidine is converted to lysidine, thus changing the amino acid specificity of the tRNA from methionine to isoleucine.</text>
</comment>
<comment type="subcellular location">
    <subcellularLocation>
        <location evidence="1 8">Cytoplasm</location>
    </subcellularLocation>
</comment>
<name>A0A1M5BYP8_9BACT</name>
<dbReference type="PANTHER" id="PTHR43033:SF1">
    <property type="entry name" value="TRNA(ILE)-LYSIDINE SYNTHASE-RELATED"/>
    <property type="match status" value="1"/>
</dbReference>
<reference evidence="10 11" key="1">
    <citation type="submission" date="2016-11" db="EMBL/GenBank/DDBJ databases">
        <authorList>
            <person name="Jaros S."/>
            <person name="Januszkiewicz K."/>
            <person name="Wedrychowicz H."/>
        </authorList>
    </citation>
    <scope>NUCLEOTIDE SEQUENCE [LARGE SCALE GENOMIC DNA]</scope>
    <source>
        <strain evidence="10 11">DSM 18119</strain>
    </source>
</reference>